<accession>A0A6A5XJG7</accession>
<dbReference type="AlphaFoldDB" id="A0A6A5XJG7"/>
<sequence>MHCCRHEILARASPTSQYHQCTICLLVASAGMTAPCAANRSQRISQHGAPSEWTYIRCVTREIQTAERCQTPQKEQVHHT</sequence>
<protein>
    <submittedName>
        <fullName evidence="1">Uncharacterized protein</fullName>
    </submittedName>
</protein>
<evidence type="ECO:0000313" key="2">
    <source>
        <dbReference type="Proteomes" id="UP000799778"/>
    </source>
</evidence>
<dbReference type="Proteomes" id="UP000799778">
    <property type="component" value="Unassembled WGS sequence"/>
</dbReference>
<dbReference type="RefSeq" id="XP_033381442.1">
    <property type="nucleotide sequence ID" value="XM_033522160.1"/>
</dbReference>
<gene>
    <name evidence="1" type="ORF">BU24DRAFT_230038</name>
</gene>
<dbReference type="GeneID" id="54279557"/>
<name>A0A6A5XJG7_9PLEO</name>
<evidence type="ECO:0000313" key="1">
    <source>
        <dbReference type="EMBL" id="KAF2013103.1"/>
    </source>
</evidence>
<dbReference type="EMBL" id="ML978071">
    <property type="protein sequence ID" value="KAF2013103.1"/>
    <property type="molecule type" value="Genomic_DNA"/>
</dbReference>
<organism evidence="1 2">
    <name type="scientific">Aaosphaeria arxii CBS 175.79</name>
    <dbReference type="NCBI Taxonomy" id="1450172"/>
    <lineage>
        <taxon>Eukaryota</taxon>
        <taxon>Fungi</taxon>
        <taxon>Dikarya</taxon>
        <taxon>Ascomycota</taxon>
        <taxon>Pezizomycotina</taxon>
        <taxon>Dothideomycetes</taxon>
        <taxon>Pleosporomycetidae</taxon>
        <taxon>Pleosporales</taxon>
        <taxon>Pleosporales incertae sedis</taxon>
        <taxon>Aaosphaeria</taxon>
    </lineage>
</organism>
<proteinExistence type="predicted"/>
<keyword evidence="2" id="KW-1185">Reference proteome</keyword>
<reference evidence="1" key="1">
    <citation type="journal article" date="2020" name="Stud. Mycol.">
        <title>101 Dothideomycetes genomes: a test case for predicting lifestyles and emergence of pathogens.</title>
        <authorList>
            <person name="Haridas S."/>
            <person name="Albert R."/>
            <person name="Binder M."/>
            <person name="Bloem J."/>
            <person name="Labutti K."/>
            <person name="Salamov A."/>
            <person name="Andreopoulos B."/>
            <person name="Baker S."/>
            <person name="Barry K."/>
            <person name="Bills G."/>
            <person name="Bluhm B."/>
            <person name="Cannon C."/>
            <person name="Castanera R."/>
            <person name="Culley D."/>
            <person name="Daum C."/>
            <person name="Ezra D."/>
            <person name="Gonzalez J."/>
            <person name="Henrissat B."/>
            <person name="Kuo A."/>
            <person name="Liang C."/>
            <person name="Lipzen A."/>
            <person name="Lutzoni F."/>
            <person name="Magnuson J."/>
            <person name="Mondo S."/>
            <person name="Nolan M."/>
            <person name="Ohm R."/>
            <person name="Pangilinan J."/>
            <person name="Park H.-J."/>
            <person name="Ramirez L."/>
            <person name="Alfaro M."/>
            <person name="Sun H."/>
            <person name="Tritt A."/>
            <person name="Yoshinaga Y."/>
            <person name="Zwiers L.-H."/>
            <person name="Turgeon B."/>
            <person name="Goodwin S."/>
            <person name="Spatafora J."/>
            <person name="Crous P."/>
            <person name="Grigoriev I."/>
        </authorList>
    </citation>
    <scope>NUCLEOTIDE SEQUENCE</scope>
    <source>
        <strain evidence="1">CBS 175.79</strain>
    </source>
</reference>